<reference evidence="4 5" key="1">
    <citation type="submission" date="2018-10" db="EMBL/GenBank/DDBJ databases">
        <title>A high-quality apple genome assembly.</title>
        <authorList>
            <person name="Hu J."/>
        </authorList>
    </citation>
    <scope>NUCLEOTIDE SEQUENCE [LARGE SCALE GENOMIC DNA]</scope>
    <source>
        <strain evidence="5">cv. HFTH1</strain>
        <tissue evidence="4">Young leaf</tissue>
    </source>
</reference>
<dbReference type="InterPro" id="IPR032675">
    <property type="entry name" value="LRR_dom_sf"/>
</dbReference>
<dbReference type="EMBL" id="RDQH01000342">
    <property type="protein sequence ID" value="RXH69995.1"/>
    <property type="molecule type" value="Genomic_DNA"/>
</dbReference>
<feature type="domain" description="F-box/LRR-repeat protein 15/At3g58940/PEG3-like LRR" evidence="3">
    <location>
        <begin position="126"/>
        <end position="233"/>
    </location>
</feature>
<organism evidence="4 5">
    <name type="scientific">Malus domestica</name>
    <name type="common">Apple</name>
    <name type="synonym">Pyrus malus</name>
    <dbReference type="NCBI Taxonomy" id="3750"/>
    <lineage>
        <taxon>Eukaryota</taxon>
        <taxon>Viridiplantae</taxon>
        <taxon>Streptophyta</taxon>
        <taxon>Embryophyta</taxon>
        <taxon>Tracheophyta</taxon>
        <taxon>Spermatophyta</taxon>
        <taxon>Magnoliopsida</taxon>
        <taxon>eudicotyledons</taxon>
        <taxon>Gunneridae</taxon>
        <taxon>Pentapetalae</taxon>
        <taxon>rosids</taxon>
        <taxon>fabids</taxon>
        <taxon>Rosales</taxon>
        <taxon>Rosaceae</taxon>
        <taxon>Amygdaloideae</taxon>
        <taxon>Maleae</taxon>
        <taxon>Malus</taxon>
    </lineage>
</organism>
<evidence type="ECO:0000313" key="4">
    <source>
        <dbReference type="EMBL" id="RXH69995.1"/>
    </source>
</evidence>
<dbReference type="PANTHER" id="PTHR31293:SF12">
    <property type="entry name" value="RNI-LIKE SUPERFAMILY PROTEIN"/>
    <property type="match status" value="1"/>
</dbReference>
<evidence type="ECO:0008006" key="6">
    <source>
        <dbReference type="Google" id="ProtNLM"/>
    </source>
</evidence>
<dbReference type="InterPro" id="IPR001810">
    <property type="entry name" value="F-box_dom"/>
</dbReference>
<dbReference type="InterPro" id="IPR055294">
    <property type="entry name" value="FBL60-like"/>
</dbReference>
<name>A0A498HKG0_MALDO</name>
<dbReference type="SUPFAM" id="SSF81383">
    <property type="entry name" value="F-box domain"/>
    <property type="match status" value="1"/>
</dbReference>
<evidence type="ECO:0000256" key="1">
    <source>
        <dbReference type="SAM" id="MobiDB-lite"/>
    </source>
</evidence>
<evidence type="ECO:0000313" key="5">
    <source>
        <dbReference type="Proteomes" id="UP000290289"/>
    </source>
</evidence>
<gene>
    <name evidence="4" type="ORF">DVH24_007251</name>
</gene>
<dbReference type="InterPro" id="IPR053781">
    <property type="entry name" value="F-box_AtFBL13-like"/>
</dbReference>
<evidence type="ECO:0000259" key="3">
    <source>
        <dbReference type="Pfam" id="PF24758"/>
    </source>
</evidence>
<dbReference type="Pfam" id="PF00646">
    <property type="entry name" value="F-box"/>
    <property type="match status" value="1"/>
</dbReference>
<accession>A0A498HKG0</accession>
<comment type="caution">
    <text evidence="4">The sequence shown here is derived from an EMBL/GenBank/DDBJ whole genome shotgun (WGS) entry which is preliminary data.</text>
</comment>
<sequence>MLPSGSMARNRGDCISRLQDEIISVHILTKLPINQAAATSILSRKWRNLWTLMPSVEINDQGEQEEQGEPGEEENRENAFYARMQGLLSHPAAAATPLQGFSLVCEEWTRAEEMTRLIRIALQDRRAKKLKVDVAPAWEGGNLILPDIVYTSPDLLALNISKVIVQMPAGAVFISLKSLTVDITHQSDPSLQNFYHRCPVLEELAFEGRIDEFPDVEHHFRVSSESLKLFSLRLHSDFNYEKYYDVDLDIYKFSIRAPKLKHLVLDENILASYAIEGSENLVGADISTGWDDDLSYPGATDLFLARVFKLMEGLKHIQMLELNERTMAALGMAFNRLCLIEDEGDQDSDDEEEHLIDDEGDQDGDDEEEHLIDDEGDQDGDEEEEHLRAEKDVWSLVEKKMGTFPLLTNLKLRIGNNLGWAVFPYLLKSCTALKSLVLEMVVMDGVEEGFAWNPPSAKPACLEESIERVQLRGFEEQGERVLQYFQEINGRNPFELIVL</sequence>
<feature type="domain" description="F-box" evidence="2">
    <location>
        <begin position="23"/>
        <end position="53"/>
    </location>
</feature>
<proteinExistence type="predicted"/>
<keyword evidence="5" id="KW-1185">Reference proteome</keyword>
<feature type="region of interest" description="Disordered" evidence="1">
    <location>
        <begin position="346"/>
        <end position="388"/>
    </location>
</feature>
<dbReference type="Proteomes" id="UP000290289">
    <property type="component" value="Chromosome 16"/>
</dbReference>
<dbReference type="InterPro" id="IPR036047">
    <property type="entry name" value="F-box-like_dom_sf"/>
</dbReference>
<dbReference type="AlphaFoldDB" id="A0A498HKG0"/>
<dbReference type="CDD" id="cd22160">
    <property type="entry name" value="F-box_AtFBL13-like"/>
    <property type="match status" value="1"/>
</dbReference>
<protein>
    <recommendedName>
        <fullName evidence="6">FBD domain-containing protein</fullName>
    </recommendedName>
</protein>
<dbReference type="InterPro" id="IPR055411">
    <property type="entry name" value="LRR_FXL15/At3g58940/PEG3-like"/>
</dbReference>
<feature type="compositionally biased region" description="Acidic residues" evidence="1">
    <location>
        <begin position="346"/>
        <end position="384"/>
    </location>
</feature>
<dbReference type="SUPFAM" id="SSF52047">
    <property type="entry name" value="RNI-like"/>
    <property type="match status" value="1"/>
</dbReference>
<dbReference type="Pfam" id="PF24758">
    <property type="entry name" value="LRR_At5g56370"/>
    <property type="match status" value="1"/>
</dbReference>
<dbReference type="PANTHER" id="PTHR31293">
    <property type="entry name" value="RNI-LIKE SUPERFAMILY PROTEIN"/>
    <property type="match status" value="1"/>
</dbReference>
<evidence type="ECO:0000259" key="2">
    <source>
        <dbReference type="Pfam" id="PF00646"/>
    </source>
</evidence>
<dbReference type="Gene3D" id="3.80.10.10">
    <property type="entry name" value="Ribonuclease Inhibitor"/>
    <property type="match status" value="1"/>
</dbReference>